<evidence type="ECO:0000256" key="1">
    <source>
        <dbReference type="SAM" id="SignalP"/>
    </source>
</evidence>
<dbReference type="PROSITE" id="PS51257">
    <property type="entry name" value="PROKAR_LIPOPROTEIN"/>
    <property type="match status" value="1"/>
</dbReference>
<keyword evidence="1" id="KW-0732">Signal</keyword>
<organism evidence="4 5">
    <name type="scientific">Aeromicrobium terrae</name>
    <dbReference type="NCBI Taxonomy" id="2498846"/>
    <lineage>
        <taxon>Bacteria</taxon>
        <taxon>Bacillati</taxon>
        <taxon>Actinomycetota</taxon>
        <taxon>Actinomycetes</taxon>
        <taxon>Propionibacteriales</taxon>
        <taxon>Nocardioidaceae</taxon>
        <taxon>Aeromicrobium</taxon>
    </lineage>
</organism>
<reference evidence="4 5" key="1">
    <citation type="submission" date="2019-06" db="EMBL/GenBank/DDBJ databases">
        <title>Aeromicrobium sp. nov., isolated from a maize field.</title>
        <authorList>
            <person name="Lin S.-Y."/>
            <person name="Tsai C.-F."/>
            <person name="Young C.-C."/>
        </authorList>
    </citation>
    <scope>NUCLEOTIDE SEQUENCE [LARGE SCALE GENOMIC DNA]</scope>
    <source>
        <strain evidence="4 5">CC-CFT486</strain>
    </source>
</reference>
<evidence type="ECO:0000259" key="2">
    <source>
        <dbReference type="Pfam" id="PF02470"/>
    </source>
</evidence>
<feature type="chain" id="PRO_5022890889" evidence="1">
    <location>
        <begin position="22"/>
        <end position="375"/>
    </location>
</feature>
<accession>A0A5C8NHI2</accession>
<dbReference type="OrthoDB" id="9774928at2"/>
<evidence type="ECO:0000259" key="3">
    <source>
        <dbReference type="Pfam" id="PF11887"/>
    </source>
</evidence>
<dbReference type="InterPro" id="IPR024516">
    <property type="entry name" value="Mce_C"/>
</dbReference>
<dbReference type="Pfam" id="PF11887">
    <property type="entry name" value="Mce4_CUP1"/>
    <property type="match status" value="1"/>
</dbReference>
<dbReference type="InterPro" id="IPR052336">
    <property type="entry name" value="MlaD_Phospholipid_Transporter"/>
</dbReference>
<feature type="domain" description="Mce/MlaD" evidence="2">
    <location>
        <begin position="35"/>
        <end position="108"/>
    </location>
</feature>
<sequence length="375" mass="39602">MRRIVALSVAGLVLAGCSTSAQDLPLPGSRVGGDTYTVEAVFDDALNLAEGAPVKLDGVTIGRVHDVKPVDFTAQVSLDVRASTRLHEGATARLRSTTPLGELFVQIDDAKPSAAPLRDGARLGPKDTSAAPTIEDTMTSASLLINGGGLGQLETIVREANLTLGGHEGTARDLMARLVTTAKAFDASHEDIGRTLDALADLSATLQERSDTIDAALRDIAPAAKVLRENTDELTTLLKRVDTFGDVAIDVVRTTRDDLLQTLREMAPVFDELNSLKDDLGPGIDTLVSFGKLIDRGVPTDYLNTFLHFHGNLTIGLPGTGPDAPNLELPDPLDPKAFRDKLTTPVLPQLLAPRTSSGDRPGLLGGLLGLFGGDR</sequence>
<dbReference type="RefSeq" id="WP_147685405.1">
    <property type="nucleotide sequence ID" value="NZ_VDUX01000003.1"/>
</dbReference>
<keyword evidence="5" id="KW-1185">Reference proteome</keyword>
<protein>
    <submittedName>
        <fullName evidence="4">MCE family protein</fullName>
    </submittedName>
</protein>
<dbReference type="Proteomes" id="UP000321571">
    <property type="component" value="Unassembled WGS sequence"/>
</dbReference>
<dbReference type="InterPro" id="IPR005693">
    <property type="entry name" value="Mce"/>
</dbReference>
<dbReference type="AlphaFoldDB" id="A0A5C8NHI2"/>
<dbReference type="EMBL" id="VDUX01000003">
    <property type="protein sequence ID" value="TXL61269.1"/>
    <property type="molecule type" value="Genomic_DNA"/>
</dbReference>
<feature type="signal peptide" evidence="1">
    <location>
        <begin position="1"/>
        <end position="21"/>
    </location>
</feature>
<gene>
    <name evidence="4" type="ORF">FHP06_07500</name>
</gene>
<evidence type="ECO:0000313" key="5">
    <source>
        <dbReference type="Proteomes" id="UP000321571"/>
    </source>
</evidence>
<dbReference type="NCBIfam" id="TIGR00996">
    <property type="entry name" value="Mtu_fam_mce"/>
    <property type="match status" value="1"/>
</dbReference>
<name>A0A5C8NHI2_9ACTN</name>
<dbReference type="PANTHER" id="PTHR33371">
    <property type="entry name" value="INTERMEMBRANE PHOSPHOLIPID TRANSPORT SYSTEM BINDING PROTEIN MLAD-RELATED"/>
    <property type="match status" value="1"/>
</dbReference>
<dbReference type="GO" id="GO:0005576">
    <property type="term" value="C:extracellular region"/>
    <property type="evidence" value="ECO:0007669"/>
    <property type="project" value="TreeGrafter"/>
</dbReference>
<dbReference type="PANTHER" id="PTHR33371:SF15">
    <property type="entry name" value="LIPOPROTEIN LPRN"/>
    <property type="match status" value="1"/>
</dbReference>
<proteinExistence type="predicted"/>
<dbReference type="Pfam" id="PF02470">
    <property type="entry name" value="MlaD"/>
    <property type="match status" value="1"/>
</dbReference>
<comment type="caution">
    <text evidence="4">The sequence shown here is derived from an EMBL/GenBank/DDBJ whole genome shotgun (WGS) entry which is preliminary data.</text>
</comment>
<dbReference type="InterPro" id="IPR003399">
    <property type="entry name" value="Mce/MlaD"/>
</dbReference>
<evidence type="ECO:0000313" key="4">
    <source>
        <dbReference type="EMBL" id="TXL61269.1"/>
    </source>
</evidence>
<feature type="domain" description="Mammalian cell entry C-terminal" evidence="3">
    <location>
        <begin position="175"/>
        <end position="287"/>
    </location>
</feature>